<dbReference type="EMBL" id="JAGYVZ010000005">
    <property type="protein sequence ID" value="MBS7230782.1"/>
    <property type="molecule type" value="Genomic_DNA"/>
</dbReference>
<reference evidence="1 2" key="1">
    <citation type="journal article" date="2018" name="Int. J. Syst. Evol. Microbiol.">
        <title>Flavobacterium chryseum sp. nov. and Flavobacterium psychroterrae sp. nov., novel environmental bacteria isolated from Antarctica.</title>
        <authorList>
            <person name="Kralova S."/>
            <person name="Svec P."/>
            <person name="Busse H.J."/>
            <person name="Stankova E."/>
            <person name="Vaczi P."/>
            <person name="Sedlacek I."/>
        </authorList>
    </citation>
    <scope>NUCLEOTIDE SEQUENCE [LARGE SCALE GENOMIC DNA]</scope>
    <source>
        <strain evidence="1 2">CCM 8827</strain>
    </source>
</reference>
<dbReference type="RefSeq" id="WP_213296884.1">
    <property type="nucleotide sequence ID" value="NZ_JAGYVZ010000005.1"/>
</dbReference>
<proteinExistence type="predicted"/>
<protein>
    <submittedName>
        <fullName evidence="1">Uncharacterized protein</fullName>
    </submittedName>
</protein>
<accession>A0ABS5P907</accession>
<name>A0ABS5P907_9FLAO</name>
<evidence type="ECO:0000313" key="1">
    <source>
        <dbReference type="EMBL" id="MBS7230782.1"/>
    </source>
</evidence>
<sequence>MKTACLDWTKVQPYNMDHSFGILNSQYLQFDEKRTIGSTNFVELDFSPV</sequence>
<comment type="caution">
    <text evidence="1">The sequence shown here is derived from an EMBL/GenBank/DDBJ whole genome shotgun (WGS) entry which is preliminary data.</text>
</comment>
<gene>
    <name evidence="1" type="ORF">KHA90_07080</name>
</gene>
<organism evidence="1 2">
    <name type="scientific">Flavobacterium psychroterrae</name>
    <dbReference type="NCBI Taxonomy" id="2133767"/>
    <lineage>
        <taxon>Bacteria</taxon>
        <taxon>Pseudomonadati</taxon>
        <taxon>Bacteroidota</taxon>
        <taxon>Flavobacteriia</taxon>
        <taxon>Flavobacteriales</taxon>
        <taxon>Flavobacteriaceae</taxon>
        <taxon>Flavobacterium</taxon>
    </lineage>
</organism>
<keyword evidence="2" id="KW-1185">Reference proteome</keyword>
<dbReference type="Proteomes" id="UP000722625">
    <property type="component" value="Unassembled WGS sequence"/>
</dbReference>
<evidence type="ECO:0000313" key="2">
    <source>
        <dbReference type="Proteomes" id="UP000722625"/>
    </source>
</evidence>